<dbReference type="EMBL" id="CP045875">
    <property type="protein sequence ID" value="QGG47227.1"/>
    <property type="molecule type" value="Genomic_DNA"/>
</dbReference>
<proteinExistence type="predicted"/>
<keyword evidence="3" id="KW-1185">Reference proteome</keyword>
<dbReference type="PANTHER" id="PTHR42705:SF2">
    <property type="entry name" value="BIFUNCTIONAL NON-HOMOLOGOUS END JOINING PROTEIN LIGD"/>
    <property type="match status" value="1"/>
</dbReference>
<dbReference type="Pfam" id="PF21686">
    <property type="entry name" value="LigD_Prim-Pol"/>
    <property type="match status" value="1"/>
</dbReference>
<organism evidence="2 3">
    <name type="scientific">Heliorestis convoluta</name>
    <dbReference type="NCBI Taxonomy" id="356322"/>
    <lineage>
        <taxon>Bacteria</taxon>
        <taxon>Bacillati</taxon>
        <taxon>Bacillota</taxon>
        <taxon>Clostridia</taxon>
        <taxon>Eubacteriales</taxon>
        <taxon>Heliobacteriaceae</taxon>
        <taxon>Heliorestis</taxon>
    </lineage>
</organism>
<dbReference type="PANTHER" id="PTHR42705">
    <property type="entry name" value="BIFUNCTIONAL NON-HOMOLOGOUS END JOINING PROTEIN LIGD"/>
    <property type="match status" value="1"/>
</dbReference>
<dbReference type="OrthoDB" id="9802472at2"/>
<dbReference type="AlphaFoldDB" id="A0A5Q2MXH4"/>
<dbReference type="InterPro" id="IPR014145">
    <property type="entry name" value="LigD_pol_dom"/>
</dbReference>
<feature type="domain" description="DNA ligase D polymerase" evidence="1">
    <location>
        <begin position="1"/>
        <end position="151"/>
    </location>
</feature>
<evidence type="ECO:0000259" key="1">
    <source>
        <dbReference type="Pfam" id="PF21686"/>
    </source>
</evidence>
<name>A0A5Q2MXH4_9FIRM</name>
<protein>
    <recommendedName>
        <fullName evidence="1">DNA ligase D polymerase domain-containing protein</fullName>
    </recommendedName>
</protein>
<reference evidence="3" key="1">
    <citation type="submission" date="2019-11" db="EMBL/GenBank/DDBJ databases">
        <title>Genome sequence of Heliorestis convoluta strain HH, an alkaliphilic and minimalistic phototrophic bacterium from a soda lake in Egypt.</title>
        <authorList>
            <person name="Dewey E.D."/>
            <person name="Stokes L.M."/>
            <person name="Burchell B.M."/>
            <person name="Shaffer K.N."/>
            <person name="Huntington A.M."/>
            <person name="Baker J.M."/>
            <person name="Nadendla S."/>
            <person name="Giglio M.G."/>
            <person name="Touchman J.W."/>
            <person name="Blankenship R.E."/>
            <person name="Madigan M.T."/>
            <person name="Sattley W.M."/>
        </authorList>
    </citation>
    <scope>NUCLEOTIDE SEQUENCE [LARGE SCALE GENOMIC DNA]</scope>
    <source>
        <strain evidence="3">HH</strain>
    </source>
</reference>
<evidence type="ECO:0000313" key="2">
    <source>
        <dbReference type="EMBL" id="QGG47227.1"/>
    </source>
</evidence>
<dbReference type="KEGG" id="hcv:FTV88_1075"/>
<accession>A0A5Q2MXH4</accession>
<dbReference type="InterPro" id="IPR052171">
    <property type="entry name" value="NHEJ_LigD"/>
</dbReference>
<gene>
    <name evidence="2" type="ORF">FTV88_1075</name>
</gene>
<sequence>MVFDLDPHESQSFETVVEVAWLVKEALDSFGLTSYPKTSGRSGLHIYVPLKPQYSYDTARQCAIVLARFIEKIDCRVTLERSIERRGQALYLDCWQIGKGKTLASIYSPRPLPGAPVSTPLAWSEVKSNVDPQAFNLTSVVDRVKQKGDLFASLLTEENDLTALLELL</sequence>
<dbReference type="Gene3D" id="3.90.920.10">
    <property type="entry name" value="DNA primase, PRIM domain"/>
    <property type="match status" value="1"/>
</dbReference>
<dbReference type="Proteomes" id="UP000366051">
    <property type="component" value="Chromosome"/>
</dbReference>
<evidence type="ECO:0000313" key="3">
    <source>
        <dbReference type="Proteomes" id="UP000366051"/>
    </source>
</evidence>